<proteinExistence type="predicted"/>
<dbReference type="GO" id="GO:0036064">
    <property type="term" value="C:ciliary basal body"/>
    <property type="evidence" value="ECO:0007669"/>
    <property type="project" value="TreeGrafter"/>
</dbReference>
<accession>A0AAV2TQN6</accession>
<feature type="region of interest" description="Disordered" evidence="2">
    <location>
        <begin position="38"/>
        <end position="70"/>
    </location>
</feature>
<evidence type="ECO:0000256" key="2">
    <source>
        <dbReference type="SAM" id="MobiDB-lite"/>
    </source>
</evidence>
<feature type="region of interest" description="Disordered" evidence="2">
    <location>
        <begin position="801"/>
        <end position="823"/>
    </location>
</feature>
<feature type="compositionally biased region" description="Basic and acidic residues" evidence="2">
    <location>
        <begin position="158"/>
        <end position="168"/>
    </location>
</feature>
<dbReference type="GO" id="GO:0097539">
    <property type="term" value="C:ciliary transition fiber"/>
    <property type="evidence" value="ECO:0007669"/>
    <property type="project" value="InterPro"/>
</dbReference>
<feature type="domain" description="Fas-binding factor 1 C-terminal" evidence="3">
    <location>
        <begin position="293"/>
        <end position="816"/>
    </location>
</feature>
<feature type="coiled-coil region" evidence="1">
    <location>
        <begin position="283"/>
        <end position="310"/>
    </location>
</feature>
<feature type="coiled-coil region" evidence="1">
    <location>
        <begin position="466"/>
        <end position="500"/>
    </location>
</feature>
<evidence type="ECO:0000313" key="5">
    <source>
        <dbReference type="Proteomes" id="UP001497525"/>
    </source>
</evidence>
<gene>
    <name evidence="4" type="ORF">CDAUBV1_LOCUS14895</name>
</gene>
<feature type="region of interest" description="Disordered" evidence="2">
    <location>
        <begin position="153"/>
        <end position="205"/>
    </location>
</feature>
<feature type="coiled-coil region" evidence="1">
    <location>
        <begin position="590"/>
        <end position="743"/>
    </location>
</feature>
<protein>
    <recommendedName>
        <fullName evidence="3">Fas-binding factor 1 C-terminal domain-containing protein</fullName>
    </recommendedName>
</protein>
<feature type="region of interest" description="Disordered" evidence="2">
    <location>
        <begin position="104"/>
        <end position="141"/>
    </location>
</feature>
<dbReference type="GO" id="GO:0090162">
    <property type="term" value="P:establishment of epithelial cell polarity"/>
    <property type="evidence" value="ECO:0007669"/>
    <property type="project" value="InterPro"/>
</dbReference>
<dbReference type="PANTHER" id="PTHR33689:SF1">
    <property type="entry name" value="FAS-BINDING FACTOR 1"/>
    <property type="match status" value="1"/>
</dbReference>
<reference evidence="4" key="1">
    <citation type="submission" date="2024-06" db="EMBL/GenBank/DDBJ databases">
        <authorList>
            <person name="Liu X."/>
            <person name="Lenzi L."/>
            <person name="Haldenby T S."/>
            <person name="Uol C."/>
        </authorList>
    </citation>
    <scope>NUCLEOTIDE SEQUENCE</scope>
</reference>
<feature type="coiled-coil region" evidence="1">
    <location>
        <begin position="348"/>
        <end position="408"/>
    </location>
</feature>
<name>A0AAV2TQN6_CALDB</name>
<dbReference type="GO" id="GO:0060271">
    <property type="term" value="P:cilium assembly"/>
    <property type="evidence" value="ECO:0007669"/>
    <property type="project" value="InterPro"/>
</dbReference>
<feature type="compositionally biased region" description="Basic and acidic residues" evidence="2">
    <location>
        <begin position="809"/>
        <end position="823"/>
    </location>
</feature>
<dbReference type="AlphaFoldDB" id="A0AAV2TQN6"/>
<evidence type="ECO:0000313" key="4">
    <source>
        <dbReference type="EMBL" id="CAL5139737.1"/>
    </source>
</evidence>
<dbReference type="Pfam" id="PF21007">
    <property type="entry name" value="FBF1"/>
    <property type="match status" value="1"/>
</dbReference>
<keyword evidence="1" id="KW-0175">Coiled coil</keyword>
<dbReference type="Proteomes" id="UP001497525">
    <property type="component" value="Unassembled WGS sequence"/>
</dbReference>
<dbReference type="InterPro" id="IPR033561">
    <property type="entry name" value="FBF1"/>
</dbReference>
<organism evidence="4 5">
    <name type="scientific">Calicophoron daubneyi</name>
    <name type="common">Rumen fluke</name>
    <name type="synonym">Paramphistomum daubneyi</name>
    <dbReference type="NCBI Taxonomy" id="300641"/>
    <lineage>
        <taxon>Eukaryota</taxon>
        <taxon>Metazoa</taxon>
        <taxon>Spiralia</taxon>
        <taxon>Lophotrochozoa</taxon>
        <taxon>Platyhelminthes</taxon>
        <taxon>Trematoda</taxon>
        <taxon>Digenea</taxon>
        <taxon>Plagiorchiida</taxon>
        <taxon>Pronocephalata</taxon>
        <taxon>Paramphistomoidea</taxon>
        <taxon>Paramphistomidae</taxon>
        <taxon>Calicophoron</taxon>
    </lineage>
</organism>
<evidence type="ECO:0000256" key="1">
    <source>
        <dbReference type="SAM" id="Coils"/>
    </source>
</evidence>
<sequence length="823" mass="94899">MSTFYSDLAKNASESTCDGFKGSFTDFPADDLDDILDNLNAPQKPTKNVTPAKEEEIPKNQVQPETVERSPMFTDKVQIKRTEHIRSKNRKNVLDLLTDPYEEALTVPQDEEGRKNEKTTTVMSEPNKRVENSRATKRSVRFSDSINFDAYLEEGEESSGKRSDENLTKGDGIGLEVSTQDVKPAKDSSFRQRPHTAPGLTKSVKSSLENLLADDSFPDQTYGKEIAEITVPPRSRMRRPSSMDSLGKGSDPFSAITRKGDETTVLSSFSRPSFAESVSPLVNVEWEAKLKRMEVERDSFKAMLDLIKKQHAEEIAMIDRAAKSKLDLMDDGAKRRENRLKEELTYLEDQNRERLVSLEKQRDQLATELSTKLTEARTQAAQELERVKEFYDQEIKALKATHEEMIERIRKSCQQEAQTLGELQPNTESLKRLLEQLNSAAVELCRTETDRQREASVRQEQLMRREEMLRLAEERLNQRAKELDRERKQTADILAKLEYQLRENTKIVSEDRWAIKQEHNRLEKLQIGMEEERKGLVEQAGRERAELQQLVNNFLAEHRKSLGKNSEERAQIAAEQQRLRADQLAWEEHCSQEQAQLQKAKDEVSVMKDALAAERRRLDERANKIRVDEVKLEETRRQLDIVRCDLAREQESLNSRNQSLIQQTAELAHRIATLAESEKGLAETEARQQAVQREQSRQFEELQTRTEKVHEAEQNLMLERKELARQHQEVAQLRREASMASRLSTLCANCRVPVREKVGTKVDQLRRTEAVLKNRRQLKSTNDLRVAMLGDTSQFTHHFRNANNEEPNFSDREKQFSLKSGTD</sequence>
<dbReference type="GO" id="GO:0005814">
    <property type="term" value="C:centriole"/>
    <property type="evidence" value="ECO:0007669"/>
    <property type="project" value="TreeGrafter"/>
</dbReference>
<dbReference type="InterPro" id="IPR049390">
    <property type="entry name" value="FBF1_C"/>
</dbReference>
<feature type="region of interest" description="Disordered" evidence="2">
    <location>
        <begin position="235"/>
        <end position="256"/>
    </location>
</feature>
<dbReference type="EMBL" id="CAXLJL010000634">
    <property type="protein sequence ID" value="CAL5139737.1"/>
    <property type="molecule type" value="Genomic_DNA"/>
</dbReference>
<dbReference type="PANTHER" id="PTHR33689">
    <property type="entry name" value="FAS-BINDING FACTOR 1"/>
    <property type="match status" value="1"/>
</dbReference>
<evidence type="ECO:0000259" key="3">
    <source>
        <dbReference type="Pfam" id="PF21007"/>
    </source>
</evidence>
<comment type="caution">
    <text evidence="4">The sequence shown here is derived from an EMBL/GenBank/DDBJ whole genome shotgun (WGS) entry which is preliminary data.</text>
</comment>